<comment type="pathway">
    <text evidence="1 6">Cell wall biogenesis; peptidoglycan biosynthesis.</text>
</comment>
<keyword evidence="11" id="KW-1185">Reference proteome</keyword>
<feature type="region of interest" description="Disordered" evidence="7">
    <location>
        <begin position="1"/>
        <end position="20"/>
    </location>
</feature>
<dbReference type="PROSITE" id="PS51257">
    <property type="entry name" value="PROKAR_LIPOPROTEIN"/>
    <property type="match status" value="1"/>
</dbReference>
<keyword evidence="2" id="KW-0808">Transferase</keyword>
<gene>
    <name evidence="10" type="ORF">ET471_08445</name>
</gene>
<sequence>MTDREKHSKGAGASRRARRGKALAPLLALALAACAWPGQAAEQPEAGPSAPASATPSATPSPAPTPSDPTPRASATTPAEASAPPEASPPPADASAPPAEAPATEAPPAEPTPTPTPTDPPAPSYPQRGSSGPEVLALQQRLQELGYGFVKADGDYGSGTQQAVWAFQKAAGLRRDGVVGPKTQQLLDEGFRSQARSSSGKVVEIDIDRQILLAVEDGHVVRIINASSGNGKTFEAKGRSYRAVTNRGTFKVTSQENGMHASTLELGDMWRPKYFNGAIAVHGSGSIPPYPASHGCVRVSNGAMNWLWDTWGMPIGTPVLVY</sequence>
<evidence type="ECO:0000256" key="7">
    <source>
        <dbReference type="SAM" id="MobiDB-lite"/>
    </source>
</evidence>
<dbReference type="EMBL" id="CP035493">
    <property type="protein sequence ID" value="QAY70059.1"/>
    <property type="molecule type" value="Genomic_DNA"/>
</dbReference>
<evidence type="ECO:0000256" key="1">
    <source>
        <dbReference type="ARBA" id="ARBA00004752"/>
    </source>
</evidence>
<dbReference type="PANTHER" id="PTHR30582">
    <property type="entry name" value="L,D-TRANSPEPTIDASE"/>
    <property type="match status" value="1"/>
</dbReference>
<dbReference type="Gene3D" id="2.40.440.10">
    <property type="entry name" value="L,D-transpeptidase catalytic domain-like"/>
    <property type="match status" value="1"/>
</dbReference>
<dbReference type="GO" id="GO:0071972">
    <property type="term" value="F:peptidoglycan L,D-transpeptidase activity"/>
    <property type="evidence" value="ECO:0007669"/>
    <property type="project" value="TreeGrafter"/>
</dbReference>
<keyword evidence="4 6" id="KW-0573">Peptidoglycan synthesis</keyword>
<dbReference type="PANTHER" id="PTHR30582:SF2">
    <property type="entry name" value="L,D-TRANSPEPTIDASE YCIB-RELATED"/>
    <property type="match status" value="1"/>
</dbReference>
<feature type="compositionally biased region" description="Low complexity" evidence="7">
    <location>
        <begin position="93"/>
        <end position="107"/>
    </location>
</feature>
<dbReference type="InterPro" id="IPR005490">
    <property type="entry name" value="LD_TPept_cat_dom"/>
</dbReference>
<evidence type="ECO:0000256" key="4">
    <source>
        <dbReference type="ARBA" id="ARBA00022984"/>
    </source>
</evidence>
<evidence type="ECO:0000256" key="8">
    <source>
        <dbReference type="SAM" id="SignalP"/>
    </source>
</evidence>
<dbReference type="Proteomes" id="UP000292118">
    <property type="component" value="Chromosome"/>
</dbReference>
<dbReference type="UniPathway" id="UPA00219"/>
<evidence type="ECO:0000313" key="10">
    <source>
        <dbReference type="EMBL" id="QAY70059.1"/>
    </source>
</evidence>
<evidence type="ECO:0000259" key="9">
    <source>
        <dbReference type="PROSITE" id="PS52029"/>
    </source>
</evidence>
<reference evidence="10 11" key="1">
    <citation type="submission" date="2019-01" db="EMBL/GenBank/DDBJ databases">
        <title>Genome sequencing of strain FW10M-9.</title>
        <authorList>
            <person name="Heo J."/>
            <person name="Kim S.-J."/>
            <person name="Kim J.-S."/>
            <person name="Hong S.-B."/>
            <person name="Kwon S.-W."/>
        </authorList>
    </citation>
    <scope>NUCLEOTIDE SEQUENCE [LARGE SCALE GENOMIC DNA]</scope>
    <source>
        <strain evidence="10 11">FW10M-9</strain>
    </source>
</reference>
<feature type="active site" description="Nucleophile" evidence="6">
    <location>
        <position position="296"/>
    </location>
</feature>
<feature type="chain" id="PRO_5020337218" evidence="8">
    <location>
        <begin position="41"/>
        <end position="322"/>
    </location>
</feature>
<dbReference type="PRINTS" id="PR01217">
    <property type="entry name" value="PRICHEXTENSN"/>
</dbReference>
<dbReference type="InterPro" id="IPR036365">
    <property type="entry name" value="PGBD-like_sf"/>
</dbReference>
<feature type="region of interest" description="Disordered" evidence="7">
    <location>
        <begin position="37"/>
        <end position="133"/>
    </location>
</feature>
<feature type="compositionally biased region" description="Pro residues" evidence="7">
    <location>
        <begin position="108"/>
        <end position="124"/>
    </location>
</feature>
<feature type="active site" description="Proton donor/acceptor" evidence="6">
    <location>
        <position position="282"/>
    </location>
</feature>
<feature type="compositionally biased region" description="Low complexity" evidence="7">
    <location>
        <begin position="37"/>
        <end position="58"/>
    </location>
</feature>
<keyword evidence="5 6" id="KW-0961">Cell wall biogenesis/degradation</keyword>
<feature type="signal peptide" evidence="8">
    <location>
        <begin position="1"/>
        <end position="40"/>
    </location>
</feature>
<dbReference type="Gene3D" id="1.10.101.10">
    <property type="entry name" value="PGBD-like superfamily/PGBD"/>
    <property type="match status" value="1"/>
</dbReference>
<evidence type="ECO:0000256" key="6">
    <source>
        <dbReference type="PROSITE-ProRule" id="PRU01373"/>
    </source>
</evidence>
<proteinExistence type="predicted"/>
<dbReference type="InterPro" id="IPR036366">
    <property type="entry name" value="PGBDSf"/>
</dbReference>
<dbReference type="InterPro" id="IPR002477">
    <property type="entry name" value="Peptidoglycan-bd-like"/>
</dbReference>
<dbReference type="GO" id="GO:0018104">
    <property type="term" value="P:peptidoglycan-protein cross-linking"/>
    <property type="evidence" value="ECO:0007669"/>
    <property type="project" value="TreeGrafter"/>
</dbReference>
<keyword evidence="3 6" id="KW-0133">Cell shape</keyword>
<dbReference type="Pfam" id="PF01471">
    <property type="entry name" value="PG_binding_1"/>
    <property type="match status" value="1"/>
</dbReference>
<dbReference type="GO" id="GO:0008360">
    <property type="term" value="P:regulation of cell shape"/>
    <property type="evidence" value="ECO:0007669"/>
    <property type="project" value="UniProtKB-UniRule"/>
</dbReference>
<dbReference type="InterPro" id="IPR038063">
    <property type="entry name" value="Transpep_catalytic_dom"/>
</dbReference>
<feature type="compositionally biased region" description="Low complexity" evidence="7">
    <location>
        <begin position="70"/>
        <end position="85"/>
    </location>
</feature>
<feature type="domain" description="L,D-TPase catalytic" evidence="9">
    <location>
        <begin position="201"/>
        <end position="322"/>
    </location>
</feature>
<dbReference type="SUPFAM" id="SSF47090">
    <property type="entry name" value="PGBD-like"/>
    <property type="match status" value="1"/>
</dbReference>
<protein>
    <submittedName>
        <fullName evidence="10">Murein L,D-transpeptidase</fullName>
    </submittedName>
</protein>
<dbReference type="PROSITE" id="PS52029">
    <property type="entry name" value="LD_TPASE"/>
    <property type="match status" value="1"/>
</dbReference>
<dbReference type="CDD" id="cd16913">
    <property type="entry name" value="YkuD_like"/>
    <property type="match status" value="1"/>
</dbReference>
<dbReference type="KEGG" id="xya:ET471_08445"/>
<dbReference type="OrthoDB" id="9810670at2"/>
<dbReference type="GO" id="GO:0016740">
    <property type="term" value="F:transferase activity"/>
    <property type="evidence" value="ECO:0007669"/>
    <property type="project" value="UniProtKB-KW"/>
</dbReference>
<dbReference type="AlphaFoldDB" id="A0A4P6F6U4"/>
<dbReference type="InterPro" id="IPR050979">
    <property type="entry name" value="LD-transpeptidase"/>
</dbReference>
<evidence type="ECO:0000256" key="5">
    <source>
        <dbReference type="ARBA" id="ARBA00023316"/>
    </source>
</evidence>
<name>A0A4P6F6U4_9MICO</name>
<accession>A0A4P6F6U4</accession>
<evidence type="ECO:0000313" key="11">
    <source>
        <dbReference type="Proteomes" id="UP000292118"/>
    </source>
</evidence>
<dbReference type="SUPFAM" id="SSF141523">
    <property type="entry name" value="L,D-transpeptidase catalytic domain-like"/>
    <property type="match status" value="1"/>
</dbReference>
<dbReference type="GO" id="GO:0071555">
    <property type="term" value="P:cell wall organization"/>
    <property type="evidence" value="ECO:0007669"/>
    <property type="project" value="UniProtKB-UniRule"/>
</dbReference>
<feature type="compositionally biased region" description="Pro residues" evidence="7">
    <location>
        <begin position="59"/>
        <end position="69"/>
    </location>
</feature>
<keyword evidence="8" id="KW-0732">Signal</keyword>
<evidence type="ECO:0000256" key="2">
    <source>
        <dbReference type="ARBA" id="ARBA00022679"/>
    </source>
</evidence>
<dbReference type="RefSeq" id="WP_129187572.1">
    <property type="nucleotide sequence ID" value="NZ_CP035493.1"/>
</dbReference>
<dbReference type="Pfam" id="PF03734">
    <property type="entry name" value="YkuD"/>
    <property type="match status" value="1"/>
</dbReference>
<evidence type="ECO:0000256" key="3">
    <source>
        <dbReference type="ARBA" id="ARBA00022960"/>
    </source>
</evidence>
<dbReference type="GO" id="GO:0005576">
    <property type="term" value="C:extracellular region"/>
    <property type="evidence" value="ECO:0007669"/>
    <property type="project" value="TreeGrafter"/>
</dbReference>
<organism evidence="10 11">
    <name type="scientific">Xylanimonas protaetiae</name>
    <dbReference type="NCBI Taxonomy" id="2509457"/>
    <lineage>
        <taxon>Bacteria</taxon>
        <taxon>Bacillati</taxon>
        <taxon>Actinomycetota</taxon>
        <taxon>Actinomycetes</taxon>
        <taxon>Micrococcales</taxon>
        <taxon>Promicromonosporaceae</taxon>
        <taxon>Xylanimonas</taxon>
    </lineage>
</organism>